<dbReference type="GeneID" id="106156168"/>
<evidence type="ECO:0000256" key="7">
    <source>
        <dbReference type="ARBA" id="ARBA00022824"/>
    </source>
</evidence>
<keyword evidence="5 10" id="KW-0808">Transferase</keyword>
<comment type="pathway">
    <text evidence="2 10">Protein modification; protein glycosylation.</text>
</comment>
<organism evidence="12 13">
    <name type="scientific">Lingula anatina</name>
    <name type="common">Brachiopod</name>
    <name type="synonym">Lingula unguis</name>
    <dbReference type="NCBI Taxonomy" id="7574"/>
    <lineage>
        <taxon>Eukaryota</taxon>
        <taxon>Metazoa</taxon>
        <taxon>Spiralia</taxon>
        <taxon>Lophotrochozoa</taxon>
        <taxon>Brachiopoda</taxon>
        <taxon>Linguliformea</taxon>
        <taxon>Lingulata</taxon>
        <taxon>Lingulida</taxon>
        <taxon>Linguloidea</taxon>
        <taxon>Lingulidae</taxon>
        <taxon>Lingula</taxon>
    </lineage>
</organism>
<dbReference type="InterPro" id="IPR004856">
    <property type="entry name" value="Glyco_trans_ALG6/ALG8"/>
</dbReference>
<dbReference type="RefSeq" id="XP_023930142.1">
    <property type="nucleotide sequence ID" value="XM_024074374.1"/>
</dbReference>
<dbReference type="GO" id="GO:0042283">
    <property type="term" value="F:dolichyl pyrophosphate Glc1Man9GlcNAc2 alpha-1,3-glucosyltransferase activity"/>
    <property type="evidence" value="ECO:0007669"/>
    <property type="project" value="TreeGrafter"/>
</dbReference>
<evidence type="ECO:0000256" key="11">
    <source>
        <dbReference type="SAM" id="SignalP"/>
    </source>
</evidence>
<evidence type="ECO:0000256" key="4">
    <source>
        <dbReference type="ARBA" id="ARBA00022676"/>
    </source>
</evidence>
<keyword evidence="12" id="KW-1185">Reference proteome</keyword>
<feature type="chain" id="PRO_5010244553" description="Alpha-1,3-glucosyltransferase" evidence="11">
    <location>
        <begin position="25"/>
        <end position="525"/>
    </location>
</feature>
<feature type="transmembrane region" description="Helical" evidence="10">
    <location>
        <begin position="230"/>
        <end position="250"/>
    </location>
</feature>
<feature type="transmembrane region" description="Helical" evidence="10">
    <location>
        <begin position="181"/>
        <end position="205"/>
    </location>
</feature>
<dbReference type="EC" id="2.4.1.-" evidence="10"/>
<protein>
    <recommendedName>
        <fullName evidence="10">Alpha-1,3-glucosyltransferase</fullName>
        <ecNumber evidence="10">2.4.1.-</ecNumber>
    </recommendedName>
</protein>
<evidence type="ECO:0000256" key="3">
    <source>
        <dbReference type="ARBA" id="ARBA00008715"/>
    </source>
</evidence>
<keyword evidence="4 10" id="KW-0328">Glycosyltransferase</keyword>
<feature type="transmembrane region" description="Helical" evidence="10">
    <location>
        <begin position="328"/>
        <end position="348"/>
    </location>
</feature>
<evidence type="ECO:0000313" key="12">
    <source>
        <dbReference type="Proteomes" id="UP000085678"/>
    </source>
</evidence>
<feature type="transmembrane region" description="Helical" evidence="10">
    <location>
        <begin position="424"/>
        <end position="444"/>
    </location>
</feature>
<dbReference type="UniPathway" id="UPA00378"/>
<comment type="similarity">
    <text evidence="3 10">Belongs to the ALG6/ALG8 glucosyltransferase family.</text>
</comment>
<dbReference type="PANTHER" id="PTHR12413:SF2">
    <property type="entry name" value="DOLICHYL PYROPHOSPHATE GLC1MAN9GLCNAC2 ALPHA-1,3-GLUCOSYLTRANSFERASE-RELATED"/>
    <property type="match status" value="1"/>
</dbReference>
<dbReference type="AlphaFoldDB" id="A0A1S3HMK8"/>
<dbReference type="PANTHER" id="PTHR12413">
    <property type="entry name" value="DOLICHYL GLYCOSYLTRANSFERASE"/>
    <property type="match status" value="1"/>
</dbReference>
<feature type="transmembrane region" description="Helical" evidence="10">
    <location>
        <begin position="156"/>
        <end position="174"/>
    </location>
</feature>
<evidence type="ECO:0000313" key="13">
    <source>
        <dbReference type="RefSeq" id="XP_013386741.1"/>
    </source>
</evidence>
<dbReference type="STRING" id="7574.A0A1S3HMK8"/>
<dbReference type="Pfam" id="PF03155">
    <property type="entry name" value="Alg6_Alg8"/>
    <property type="match status" value="1"/>
</dbReference>
<comment type="subcellular location">
    <subcellularLocation>
        <location evidence="1 10">Endoplasmic reticulum membrane</location>
        <topology evidence="1 10">Multi-pass membrane protein</topology>
    </subcellularLocation>
</comment>
<evidence type="ECO:0000256" key="2">
    <source>
        <dbReference type="ARBA" id="ARBA00004922"/>
    </source>
</evidence>
<reference evidence="13 14" key="1">
    <citation type="submission" date="2025-04" db="UniProtKB">
        <authorList>
            <consortium name="RefSeq"/>
        </authorList>
    </citation>
    <scope>IDENTIFICATION</scope>
    <source>
        <tissue evidence="13 14">Gonads</tissue>
    </source>
</reference>
<keyword evidence="8 10" id="KW-1133">Transmembrane helix</keyword>
<feature type="transmembrane region" description="Helical" evidence="10">
    <location>
        <begin position="460"/>
        <end position="479"/>
    </location>
</feature>
<evidence type="ECO:0000256" key="5">
    <source>
        <dbReference type="ARBA" id="ARBA00022679"/>
    </source>
</evidence>
<dbReference type="OrthoDB" id="1689333at2759"/>
<evidence type="ECO:0000313" key="14">
    <source>
        <dbReference type="RefSeq" id="XP_023930142.1"/>
    </source>
</evidence>
<feature type="signal peptide" evidence="11">
    <location>
        <begin position="1"/>
        <end position="24"/>
    </location>
</feature>
<keyword evidence="7 10" id="KW-0256">Endoplasmic reticulum</keyword>
<dbReference type="Proteomes" id="UP000085678">
    <property type="component" value="Unplaced"/>
</dbReference>
<feature type="transmembrane region" description="Helical" evidence="10">
    <location>
        <begin position="485"/>
        <end position="506"/>
    </location>
</feature>
<keyword evidence="9 10" id="KW-0472">Membrane</keyword>
<dbReference type="GO" id="GO:0005789">
    <property type="term" value="C:endoplasmic reticulum membrane"/>
    <property type="evidence" value="ECO:0007669"/>
    <property type="project" value="UniProtKB-SubCell"/>
</dbReference>
<dbReference type="GO" id="GO:0006487">
    <property type="term" value="P:protein N-linked glycosylation"/>
    <property type="evidence" value="ECO:0007669"/>
    <property type="project" value="TreeGrafter"/>
</dbReference>
<accession>A0A1S3HMK8</accession>
<keyword evidence="11" id="KW-0732">Signal</keyword>
<feature type="transmembrane region" description="Helical" evidence="10">
    <location>
        <begin position="398"/>
        <end position="418"/>
    </location>
</feature>
<evidence type="ECO:0000256" key="8">
    <source>
        <dbReference type="ARBA" id="ARBA00022989"/>
    </source>
</evidence>
<dbReference type="RefSeq" id="XP_013386741.1">
    <property type="nucleotide sequence ID" value="XM_013531287.2"/>
</dbReference>
<evidence type="ECO:0000256" key="6">
    <source>
        <dbReference type="ARBA" id="ARBA00022692"/>
    </source>
</evidence>
<name>A0A1S3HMK8_LINAN</name>
<gene>
    <name evidence="13 14" type="primary">LOC106156168</name>
</gene>
<evidence type="ECO:0000256" key="1">
    <source>
        <dbReference type="ARBA" id="ARBA00004477"/>
    </source>
</evidence>
<keyword evidence="6 10" id="KW-0812">Transmembrane</keyword>
<proteinExistence type="inferred from homology"/>
<sequence>MQNVWGIAAFVTAVKILLIPTYHSTDFEVHRNWLAVTNSLPLSKWYYEATSEWTLDYPPFFAWFEFLLSHIAKYVDPQIVVIKNLNYASHATVLFQRFSVIITDFVYIYAVKEFCEKCLRPVKRSPEGDVFSNSVLSLAVLMIGNFGLLIVDHIHFQYNGFLFGILMLSVVRIYEGRNLEAALLFATLLNFKHIFLYVAPAYFVYLLRSHCFQNAKDGSILWTSFSPLRLFKLGTVVFMVCGMSFGPFIAMGQLPQVISRLFPFKRGLCHAYWAPNFWALYNVVDKAAHITGTKLNLFPSTNSSQSAVMTGGLVQEFNHAVLPSVKPIATLVATGLSIVPALFLLWRGCYGPKSFVRCLTLCAFGSFMFGWHVHEKAILLIIIPMSLLALEKKRDGQLFLFLATTGHFSLFPLLFTIAETPIKIILMLVYTIFAFTSLGEIFGLPRRGLCLPLLSIPESLYILGLIPVQLYCSVGHSLLRLDEKLPFIPLMLTSAYCALGVTYSWLRFYWLTWKDICVEKSKKRE</sequence>
<evidence type="ECO:0000256" key="9">
    <source>
        <dbReference type="ARBA" id="ARBA00023136"/>
    </source>
</evidence>
<feature type="transmembrane region" description="Helical" evidence="10">
    <location>
        <begin position="130"/>
        <end position="150"/>
    </location>
</feature>
<dbReference type="KEGG" id="lak:106156168"/>
<evidence type="ECO:0000256" key="10">
    <source>
        <dbReference type="RuleBase" id="RU363110"/>
    </source>
</evidence>